<evidence type="ECO:0000313" key="10">
    <source>
        <dbReference type="Proteomes" id="UP001429745"/>
    </source>
</evidence>
<dbReference type="RefSeq" id="WP_168911256.1">
    <property type="nucleotide sequence ID" value="NZ_JABACI010000001.1"/>
</dbReference>
<feature type="transmembrane region" description="Helical" evidence="7">
    <location>
        <begin position="250"/>
        <end position="269"/>
    </location>
</feature>
<dbReference type="SUPFAM" id="SSF161098">
    <property type="entry name" value="MetI-like"/>
    <property type="match status" value="1"/>
</dbReference>
<feature type="transmembrane region" description="Helical" evidence="7">
    <location>
        <begin position="117"/>
        <end position="136"/>
    </location>
</feature>
<dbReference type="PROSITE" id="PS50928">
    <property type="entry name" value="ABC_TM1"/>
    <property type="match status" value="1"/>
</dbReference>
<gene>
    <name evidence="9" type="ORF">HF576_02875</name>
</gene>
<dbReference type="InterPro" id="IPR035906">
    <property type="entry name" value="MetI-like_sf"/>
</dbReference>
<feature type="transmembrane region" description="Helical" evidence="7">
    <location>
        <begin position="21"/>
        <end position="42"/>
    </location>
</feature>
<reference evidence="9 10" key="1">
    <citation type="submission" date="2020-04" db="EMBL/GenBank/DDBJ databases">
        <title>CFH 90308 Microbacterium sp.</title>
        <authorList>
            <person name="Nie G."/>
            <person name="Ming H."/>
            <person name="Xia T."/>
        </authorList>
    </citation>
    <scope>NUCLEOTIDE SEQUENCE [LARGE SCALE GENOMIC DNA]</scope>
    <source>
        <strain evidence="9 10">CFH 90308</strain>
    </source>
</reference>
<comment type="caution">
    <text evidence="9">The sequence shown here is derived from an EMBL/GenBank/DDBJ whole genome shotgun (WGS) entry which is preliminary data.</text>
</comment>
<evidence type="ECO:0000256" key="3">
    <source>
        <dbReference type="ARBA" id="ARBA00022475"/>
    </source>
</evidence>
<name>A0ABX1K8P8_9MICO</name>
<evidence type="ECO:0000256" key="1">
    <source>
        <dbReference type="ARBA" id="ARBA00004651"/>
    </source>
</evidence>
<keyword evidence="6 7" id="KW-0472">Membrane</keyword>
<keyword evidence="5 7" id="KW-1133">Transmembrane helix</keyword>
<keyword evidence="3" id="KW-1003">Cell membrane</keyword>
<evidence type="ECO:0000259" key="8">
    <source>
        <dbReference type="PROSITE" id="PS50928"/>
    </source>
</evidence>
<dbReference type="EMBL" id="JABACI010000001">
    <property type="protein sequence ID" value="NLP82780.1"/>
    <property type="molecule type" value="Genomic_DNA"/>
</dbReference>
<keyword evidence="4 7" id="KW-0812">Transmembrane</keyword>
<accession>A0ABX1K8P8</accession>
<feature type="domain" description="ABC transmembrane type-1" evidence="8">
    <location>
        <begin position="80"/>
        <end position="269"/>
    </location>
</feature>
<feature type="transmembrane region" description="Helical" evidence="7">
    <location>
        <begin position="79"/>
        <end position="105"/>
    </location>
</feature>
<keyword evidence="2 7" id="KW-0813">Transport</keyword>
<dbReference type="Proteomes" id="UP001429745">
    <property type="component" value="Unassembled WGS sequence"/>
</dbReference>
<keyword evidence="10" id="KW-1185">Reference proteome</keyword>
<dbReference type="Gene3D" id="1.10.3720.10">
    <property type="entry name" value="MetI-like"/>
    <property type="match status" value="1"/>
</dbReference>
<comment type="subcellular location">
    <subcellularLocation>
        <location evidence="1 7">Cell membrane</location>
        <topology evidence="1 7">Multi-pass membrane protein</topology>
    </subcellularLocation>
</comment>
<evidence type="ECO:0000256" key="5">
    <source>
        <dbReference type="ARBA" id="ARBA00022989"/>
    </source>
</evidence>
<comment type="similarity">
    <text evidence="7">Belongs to the binding-protein-dependent transport system permease family.</text>
</comment>
<feature type="transmembrane region" description="Helical" evidence="7">
    <location>
        <begin position="148"/>
        <end position="169"/>
    </location>
</feature>
<evidence type="ECO:0000256" key="7">
    <source>
        <dbReference type="RuleBase" id="RU363032"/>
    </source>
</evidence>
<proteinExistence type="inferred from homology"/>
<dbReference type="PANTHER" id="PTHR43744:SF12">
    <property type="entry name" value="ABC TRANSPORTER PERMEASE PROTEIN MG189-RELATED"/>
    <property type="match status" value="1"/>
</dbReference>
<evidence type="ECO:0000256" key="4">
    <source>
        <dbReference type="ARBA" id="ARBA00022692"/>
    </source>
</evidence>
<dbReference type="CDD" id="cd06261">
    <property type="entry name" value="TM_PBP2"/>
    <property type="match status" value="1"/>
</dbReference>
<organism evidence="9 10">
    <name type="scientific">Microbacterium salsuginis</name>
    <dbReference type="NCBI Taxonomy" id="2722803"/>
    <lineage>
        <taxon>Bacteria</taxon>
        <taxon>Bacillati</taxon>
        <taxon>Actinomycetota</taxon>
        <taxon>Actinomycetes</taxon>
        <taxon>Micrococcales</taxon>
        <taxon>Microbacteriaceae</taxon>
        <taxon>Microbacterium</taxon>
    </lineage>
</organism>
<protein>
    <submittedName>
        <fullName evidence="9">Carbohydrate ABC transporter permease</fullName>
    </submittedName>
</protein>
<dbReference type="InterPro" id="IPR000515">
    <property type="entry name" value="MetI-like"/>
</dbReference>
<sequence>MTDTRTTAGAVSRRPSLRRSVLYVVLIVGALIMVFPFVWTIVTSITPGATLTTTPKLIPDNPSLAPYLELFDRVPFGQVIVNSLLIAVVSTILQLVTSAMAAYVFSRMPFPGRGAIFVLYLATMMIPFQVLIVPLFAEMKALGLINTYLGAILPTIASAFGVFLLRQAMNTVPRDLDQAATLDGAGHFRVFFQIVLPLVRPALATLAVFAFLNTWNSFLWPLIILRDPLMQTLPVALSSLQGQYSTEWDVLMAGSVISIIPMFALYVFAQKYIVQGVAGTGLK</sequence>
<dbReference type="PANTHER" id="PTHR43744">
    <property type="entry name" value="ABC TRANSPORTER PERMEASE PROTEIN MG189-RELATED-RELATED"/>
    <property type="match status" value="1"/>
</dbReference>
<evidence type="ECO:0000256" key="6">
    <source>
        <dbReference type="ARBA" id="ARBA00023136"/>
    </source>
</evidence>
<dbReference type="Pfam" id="PF00528">
    <property type="entry name" value="BPD_transp_1"/>
    <property type="match status" value="1"/>
</dbReference>
<evidence type="ECO:0000313" key="9">
    <source>
        <dbReference type="EMBL" id="NLP82780.1"/>
    </source>
</evidence>
<evidence type="ECO:0000256" key="2">
    <source>
        <dbReference type="ARBA" id="ARBA00022448"/>
    </source>
</evidence>